<feature type="transmembrane region" description="Helical" evidence="7">
    <location>
        <begin position="174"/>
        <end position="191"/>
    </location>
</feature>
<feature type="transmembrane region" description="Helical" evidence="7">
    <location>
        <begin position="76"/>
        <end position="96"/>
    </location>
</feature>
<comment type="similarity">
    <text evidence="2">Belongs to the acyltransferase 3 family.</text>
</comment>
<evidence type="ECO:0000313" key="9">
    <source>
        <dbReference type="EMBL" id="MCS4557644.1"/>
    </source>
</evidence>
<keyword evidence="6 7" id="KW-0472">Membrane</keyword>
<proteinExistence type="inferred from homology"/>
<comment type="caution">
    <text evidence="9">The sequence shown here is derived from an EMBL/GenBank/DDBJ whole genome shotgun (WGS) entry which is preliminary data.</text>
</comment>
<reference evidence="10" key="2">
    <citation type="submission" date="2023-07" db="EMBL/GenBank/DDBJ databases">
        <title>Shewanella mangrovi sp. nov., an acetaldehyde- degrading bacterium isolated from mangrove sediment.</title>
        <authorList>
            <person name="Liu Y."/>
        </authorList>
    </citation>
    <scope>NUCLEOTIDE SEQUENCE [LARGE SCALE GENOMIC DNA]</scope>
    <source>
        <strain evidence="10">C32</strain>
    </source>
</reference>
<evidence type="ECO:0000259" key="8">
    <source>
        <dbReference type="Pfam" id="PF01757"/>
    </source>
</evidence>
<reference evidence="9 10" key="1">
    <citation type="submission" date="2022-02" db="EMBL/GenBank/DDBJ databases">
        <authorList>
            <person name="Zhuang L."/>
        </authorList>
    </citation>
    <scope>NUCLEOTIDE SEQUENCE [LARGE SCALE GENOMIC DNA]</scope>
    <source>
        <strain evidence="9 10">C32</strain>
    </source>
</reference>
<keyword evidence="10" id="KW-1185">Reference proteome</keyword>
<sequence length="345" mass="40063">MRQKQLEFVYMRGVAIMLIVAGHSIYNSGEGFPLLLENLLRGGTALFVFISGYFFHRVFYKRFEFRSFMQNKVNNVLWPFLIVSFVGLFALIPQWIELDNHTLSQIPLDMWYTLRNGYVLYPHWYIPFILLVFLISPVFMSYIKCSAKARWLMLLALSLVAIVVQRPIGNVNVLQSVLYFTPFYMLGICYSQDDSRLASIKMPLRWISWLVLAVTLVMQTYVEGHLGNYHKDFWQYTGIDWQFIQKMALCVLALQGCEWLAQGKEMPWLTRLADMSFAIFFLHPLLTIAIGVVSHLLHFKLAPGSAVTSIAYSLVLFTVQLWGSVWLALWLKRCFGERSKTVMGW</sequence>
<dbReference type="RefSeq" id="WP_238897120.1">
    <property type="nucleotide sequence ID" value="NZ_JAKOGG010000011.1"/>
</dbReference>
<feature type="transmembrane region" description="Helical" evidence="7">
    <location>
        <begin position="273"/>
        <end position="297"/>
    </location>
</feature>
<comment type="subcellular location">
    <subcellularLocation>
        <location evidence="1">Cell membrane</location>
        <topology evidence="1">Multi-pass membrane protein</topology>
    </subcellularLocation>
</comment>
<dbReference type="EMBL" id="JAKOGG010000011">
    <property type="protein sequence ID" value="MCS4557644.1"/>
    <property type="molecule type" value="Genomic_DNA"/>
</dbReference>
<evidence type="ECO:0000256" key="1">
    <source>
        <dbReference type="ARBA" id="ARBA00004651"/>
    </source>
</evidence>
<dbReference type="PANTHER" id="PTHR40074">
    <property type="entry name" value="O-ACETYLTRANSFERASE WECH"/>
    <property type="match status" value="1"/>
</dbReference>
<feature type="transmembrane region" description="Helical" evidence="7">
    <location>
        <begin position="124"/>
        <end position="143"/>
    </location>
</feature>
<evidence type="ECO:0000256" key="2">
    <source>
        <dbReference type="ARBA" id="ARBA00007400"/>
    </source>
</evidence>
<gene>
    <name evidence="9" type="ORF">L9G74_14435</name>
</gene>
<keyword evidence="5 7" id="KW-1133">Transmembrane helix</keyword>
<keyword evidence="3" id="KW-1003">Cell membrane</keyword>
<evidence type="ECO:0000256" key="7">
    <source>
        <dbReference type="SAM" id="Phobius"/>
    </source>
</evidence>
<feature type="transmembrane region" description="Helical" evidence="7">
    <location>
        <begin position="203"/>
        <end position="222"/>
    </location>
</feature>
<keyword evidence="4 7" id="KW-0812">Transmembrane</keyword>
<feature type="transmembrane region" description="Helical" evidence="7">
    <location>
        <begin position="9"/>
        <end position="26"/>
    </location>
</feature>
<feature type="domain" description="Acyltransferase 3" evidence="8">
    <location>
        <begin position="10"/>
        <end position="328"/>
    </location>
</feature>
<name>A0ABT2FR00_9GAMM</name>
<dbReference type="PANTHER" id="PTHR40074:SF2">
    <property type="entry name" value="O-ACETYLTRANSFERASE WECH"/>
    <property type="match status" value="1"/>
</dbReference>
<dbReference type="GO" id="GO:0016746">
    <property type="term" value="F:acyltransferase activity"/>
    <property type="evidence" value="ECO:0007669"/>
    <property type="project" value="UniProtKB-KW"/>
</dbReference>
<feature type="transmembrane region" description="Helical" evidence="7">
    <location>
        <begin position="38"/>
        <end position="55"/>
    </location>
</feature>
<keyword evidence="9" id="KW-0808">Transferase</keyword>
<evidence type="ECO:0000256" key="4">
    <source>
        <dbReference type="ARBA" id="ARBA00022692"/>
    </source>
</evidence>
<protein>
    <submittedName>
        <fullName evidence="9">Acyltransferase</fullName>
    </submittedName>
</protein>
<dbReference type="Proteomes" id="UP001201549">
    <property type="component" value="Unassembled WGS sequence"/>
</dbReference>
<organism evidence="9 10">
    <name type="scientific">Shewanella electrica</name>
    <dbReference type="NCBI Taxonomy" id="515560"/>
    <lineage>
        <taxon>Bacteria</taxon>
        <taxon>Pseudomonadati</taxon>
        <taxon>Pseudomonadota</taxon>
        <taxon>Gammaproteobacteria</taxon>
        <taxon>Alteromonadales</taxon>
        <taxon>Shewanellaceae</taxon>
        <taxon>Shewanella</taxon>
    </lineage>
</organism>
<keyword evidence="9" id="KW-0012">Acyltransferase</keyword>
<feature type="transmembrane region" description="Helical" evidence="7">
    <location>
        <begin position="309"/>
        <end position="331"/>
    </location>
</feature>
<dbReference type="Pfam" id="PF01757">
    <property type="entry name" value="Acyl_transf_3"/>
    <property type="match status" value="1"/>
</dbReference>
<evidence type="ECO:0000256" key="3">
    <source>
        <dbReference type="ARBA" id="ARBA00022475"/>
    </source>
</evidence>
<evidence type="ECO:0000313" key="10">
    <source>
        <dbReference type="Proteomes" id="UP001201549"/>
    </source>
</evidence>
<accession>A0ABT2FR00</accession>
<evidence type="ECO:0000256" key="6">
    <source>
        <dbReference type="ARBA" id="ARBA00023136"/>
    </source>
</evidence>
<evidence type="ECO:0000256" key="5">
    <source>
        <dbReference type="ARBA" id="ARBA00022989"/>
    </source>
</evidence>
<dbReference type="InterPro" id="IPR002656">
    <property type="entry name" value="Acyl_transf_3_dom"/>
</dbReference>